<dbReference type="OrthoDB" id="1936594at2759"/>
<dbReference type="PANTHER" id="PTHR16193:SF0">
    <property type="entry name" value="TETRATRICOPEPTIDE REPEAT PROTEIN 27"/>
    <property type="match status" value="1"/>
</dbReference>
<dbReference type="Proteomes" id="UP000299102">
    <property type="component" value="Unassembled WGS sequence"/>
</dbReference>
<dbReference type="SUPFAM" id="SSF48452">
    <property type="entry name" value="TPR-like"/>
    <property type="match status" value="1"/>
</dbReference>
<evidence type="ECO:0000256" key="4">
    <source>
        <dbReference type="PROSITE-ProRule" id="PRU00339"/>
    </source>
</evidence>
<comment type="caution">
    <text evidence="5">The sequence shown here is derived from an EMBL/GenBank/DDBJ whole genome shotgun (WGS) entry which is preliminary data.</text>
</comment>
<evidence type="ECO:0000313" key="5">
    <source>
        <dbReference type="EMBL" id="GBP40937.1"/>
    </source>
</evidence>
<keyword evidence="2 4" id="KW-0802">TPR repeat</keyword>
<dbReference type="InterPro" id="IPR011990">
    <property type="entry name" value="TPR-like_helical_dom_sf"/>
</dbReference>
<evidence type="ECO:0000256" key="3">
    <source>
        <dbReference type="ARBA" id="ARBA00024020"/>
    </source>
</evidence>
<organism evidence="5 6">
    <name type="scientific">Eumeta variegata</name>
    <name type="common">Bagworm moth</name>
    <name type="synonym">Eumeta japonica</name>
    <dbReference type="NCBI Taxonomy" id="151549"/>
    <lineage>
        <taxon>Eukaryota</taxon>
        <taxon>Metazoa</taxon>
        <taxon>Ecdysozoa</taxon>
        <taxon>Arthropoda</taxon>
        <taxon>Hexapoda</taxon>
        <taxon>Insecta</taxon>
        <taxon>Pterygota</taxon>
        <taxon>Neoptera</taxon>
        <taxon>Endopterygota</taxon>
        <taxon>Lepidoptera</taxon>
        <taxon>Glossata</taxon>
        <taxon>Ditrysia</taxon>
        <taxon>Tineoidea</taxon>
        <taxon>Psychidae</taxon>
        <taxon>Oiketicinae</taxon>
        <taxon>Eumeta</taxon>
    </lineage>
</organism>
<evidence type="ECO:0000256" key="2">
    <source>
        <dbReference type="ARBA" id="ARBA00022803"/>
    </source>
</evidence>
<dbReference type="InterPro" id="IPR019734">
    <property type="entry name" value="TPR_rpt"/>
</dbReference>
<dbReference type="STRING" id="151549.A0A4C1VRE0"/>
<dbReference type="PROSITE" id="PS50005">
    <property type="entry name" value="TPR"/>
    <property type="match status" value="1"/>
</dbReference>
<evidence type="ECO:0000256" key="1">
    <source>
        <dbReference type="ARBA" id="ARBA00022737"/>
    </source>
</evidence>
<evidence type="ECO:0000313" key="6">
    <source>
        <dbReference type="Proteomes" id="UP000299102"/>
    </source>
</evidence>
<dbReference type="InterPro" id="IPR044244">
    <property type="entry name" value="TTC27/Emw1"/>
</dbReference>
<dbReference type="Gene3D" id="1.25.40.10">
    <property type="entry name" value="Tetratricopeptide repeat domain"/>
    <property type="match status" value="1"/>
</dbReference>
<dbReference type="SMART" id="SM00028">
    <property type="entry name" value="TPR"/>
    <property type="match status" value="3"/>
</dbReference>
<gene>
    <name evidence="5" type="primary">TTC27</name>
    <name evidence="5" type="ORF">EVAR_26017_1</name>
</gene>
<dbReference type="Pfam" id="PF13181">
    <property type="entry name" value="TPR_8"/>
    <property type="match status" value="1"/>
</dbReference>
<name>A0A4C1VRE0_EUMVA</name>
<dbReference type="EMBL" id="BGZK01000390">
    <property type="protein sequence ID" value="GBP40937.1"/>
    <property type="molecule type" value="Genomic_DNA"/>
</dbReference>
<accession>A0A4C1VRE0</accession>
<dbReference type="AlphaFoldDB" id="A0A4C1VRE0"/>
<keyword evidence="6" id="KW-1185">Reference proteome</keyword>
<reference evidence="5 6" key="1">
    <citation type="journal article" date="2019" name="Commun. Biol.">
        <title>The bagworm genome reveals a unique fibroin gene that provides high tensile strength.</title>
        <authorList>
            <person name="Kono N."/>
            <person name="Nakamura H."/>
            <person name="Ohtoshi R."/>
            <person name="Tomita M."/>
            <person name="Numata K."/>
            <person name="Arakawa K."/>
        </authorList>
    </citation>
    <scope>NUCLEOTIDE SEQUENCE [LARGE SCALE GENOMIC DNA]</scope>
</reference>
<dbReference type="PANTHER" id="PTHR16193">
    <property type="entry name" value="TETRATRICOPEPTIDE REPEAT PROTEIN 27"/>
    <property type="match status" value="1"/>
</dbReference>
<protein>
    <submittedName>
        <fullName evidence="5">Tetratricopeptide repeat protein 27</fullName>
    </submittedName>
</protein>
<comment type="similarity">
    <text evidence="3">Belongs to the TTC27 family.</text>
</comment>
<feature type="repeat" description="TPR" evidence="4">
    <location>
        <begin position="376"/>
        <end position="409"/>
    </location>
</feature>
<sequence>MAKLCNQAYSLEPRIRVLLHAELCQAALLYERVQEAEEHLLKAMNLAGLKLELTGVLGKRTKFQTECVPQLALSAHLETENLSLSATETHGSTQLPTNVTLEDDVRLSQIQYTEKIPQADLPSLEQTLCLCNLLYLQKAQPKDNLLHEELLPYIETVLAQKSGPWSTRVAILLQRCKLEAKNKRTVERAMMQCEEIVNDKNKDLPVNRLSYLWASGLSPVWCWREQLADLYCSMGLVKAALDIYLKLQLWEDVILCYTLLQLRHKAAEVIKQQLEIKPTVKLYCYLGDATDDVSCYIRAWELSDHKSSRAQRHWGSYLFNIKRYEECIPHFEKSLEINSLQESVWLRLGYAALVTEQWEKSGNAYRRYTYLQPNSFEAWNNLAKVYVKQGHKHRAYKTLMEAIKYNYDNWKSVETSRMTNQTTLIASPSAAGRHMRVPTARDIAMDDAWRKSPLHRMSQETVTGRFPSLLPGRRRLAAAGWSKGA</sequence>
<proteinExistence type="inferred from homology"/>
<keyword evidence="1" id="KW-0677">Repeat</keyword>